<accession>A0A059C9S6</accession>
<dbReference type="PANTHER" id="PTHR34223">
    <property type="entry name" value="OS11G0201299 PROTEIN"/>
    <property type="match status" value="1"/>
</dbReference>
<organism evidence="2">
    <name type="scientific">Eucalyptus grandis</name>
    <name type="common">Flooded gum</name>
    <dbReference type="NCBI Taxonomy" id="71139"/>
    <lineage>
        <taxon>Eukaryota</taxon>
        <taxon>Viridiplantae</taxon>
        <taxon>Streptophyta</taxon>
        <taxon>Embryophyta</taxon>
        <taxon>Tracheophyta</taxon>
        <taxon>Spermatophyta</taxon>
        <taxon>Magnoliopsida</taxon>
        <taxon>eudicotyledons</taxon>
        <taxon>Gunneridae</taxon>
        <taxon>Pentapetalae</taxon>
        <taxon>rosids</taxon>
        <taxon>malvids</taxon>
        <taxon>Myrtales</taxon>
        <taxon>Myrtaceae</taxon>
        <taxon>Myrtoideae</taxon>
        <taxon>Eucalypteae</taxon>
        <taxon>Eucalyptus</taxon>
    </lineage>
</organism>
<reference evidence="2" key="1">
    <citation type="submission" date="2013-07" db="EMBL/GenBank/DDBJ databases">
        <title>The genome of Eucalyptus grandis.</title>
        <authorList>
            <person name="Schmutz J."/>
            <person name="Hayes R."/>
            <person name="Myburg A."/>
            <person name="Tuskan G."/>
            <person name="Grattapaglia D."/>
            <person name="Rokhsar D.S."/>
        </authorList>
    </citation>
    <scope>NUCLEOTIDE SEQUENCE</scope>
    <source>
        <tissue evidence="2">Leaf extractions</tissue>
    </source>
</reference>
<sequence length="73" mass="8426">MASAAKEVDHVSRLRDVIIHRIFSFLPFKDVVTTSVLSKQWRFTWTSTPYIDLSLPLVCCSFDRQSGETLQCF</sequence>
<dbReference type="PANTHER" id="PTHR34223:SF51">
    <property type="entry name" value="OS06G0556300 PROTEIN"/>
    <property type="match status" value="1"/>
</dbReference>
<evidence type="ECO:0000313" key="2">
    <source>
        <dbReference type="EMBL" id="KCW74695.1"/>
    </source>
</evidence>
<dbReference type="InterPro" id="IPR053781">
    <property type="entry name" value="F-box_AtFBL13-like"/>
</dbReference>
<dbReference type="Gramene" id="KCW74695">
    <property type="protein sequence ID" value="KCW74695"/>
    <property type="gene ID" value="EUGRSUZ_E03426"/>
</dbReference>
<proteinExistence type="predicted"/>
<dbReference type="AlphaFoldDB" id="A0A059C9S6"/>
<dbReference type="InterPro" id="IPR001810">
    <property type="entry name" value="F-box_dom"/>
</dbReference>
<dbReference type="CDD" id="cd22160">
    <property type="entry name" value="F-box_AtFBL13-like"/>
    <property type="match status" value="1"/>
</dbReference>
<dbReference type="Gene3D" id="1.20.1280.50">
    <property type="match status" value="1"/>
</dbReference>
<dbReference type="SMART" id="SM00256">
    <property type="entry name" value="FBOX"/>
    <property type="match status" value="1"/>
</dbReference>
<name>A0A059C9S6_EUCGR</name>
<dbReference type="EMBL" id="KK198757">
    <property type="protein sequence ID" value="KCW74695.1"/>
    <property type="molecule type" value="Genomic_DNA"/>
</dbReference>
<feature type="domain" description="F-box" evidence="1">
    <location>
        <begin position="14"/>
        <end position="53"/>
    </location>
</feature>
<dbReference type="Pfam" id="PF00646">
    <property type="entry name" value="F-box"/>
    <property type="match status" value="1"/>
</dbReference>
<dbReference type="InterPro" id="IPR036047">
    <property type="entry name" value="F-box-like_dom_sf"/>
</dbReference>
<gene>
    <name evidence="2" type="ORF">EUGRSUZ_E03426</name>
</gene>
<protein>
    <recommendedName>
        <fullName evidence="1">F-box domain-containing protein</fullName>
    </recommendedName>
</protein>
<dbReference type="InParanoid" id="A0A059C9S6"/>
<evidence type="ECO:0000259" key="1">
    <source>
        <dbReference type="SMART" id="SM00256"/>
    </source>
</evidence>
<dbReference type="SUPFAM" id="SSF81383">
    <property type="entry name" value="F-box domain"/>
    <property type="match status" value="1"/>
</dbReference>
<dbReference type="InterPro" id="IPR053197">
    <property type="entry name" value="F-box_SCFL_complex_component"/>
</dbReference>